<dbReference type="Proteomes" id="UP000529783">
    <property type="component" value="Unassembled WGS sequence"/>
</dbReference>
<reference evidence="1 2" key="1">
    <citation type="submission" date="2020-07" db="EMBL/GenBank/DDBJ databases">
        <title>Sequencing the genomes of 1000 actinobacteria strains.</title>
        <authorList>
            <person name="Klenk H.-P."/>
        </authorList>
    </citation>
    <scope>NUCLEOTIDE SEQUENCE [LARGE SCALE GENOMIC DNA]</scope>
    <source>
        <strain evidence="1 2">DSM 40398</strain>
    </source>
</reference>
<protein>
    <submittedName>
        <fullName evidence="1">Uncharacterized protein</fullName>
    </submittedName>
</protein>
<comment type="caution">
    <text evidence="1">The sequence shown here is derived from an EMBL/GenBank/DDBJ whole genome shotgun (WGS) entry which is preliminary data.</text>
</comment>
<evidence type="ECO:0000313" key="1">
    <source>
        <dbReference type="EMBL" id="NYD44819.1"/>
    </source>
</evidence>
<name>A0A7Y9EBS1_9ACTN</name>
<dbReference type="EMBL" id="JACCBA010000001">
    <property type="protein sequence ID" value="NYD44819.1"/>
    <property type="molecule type" value="Genomic_DNA"/>
</dbReference>
<evidence type="ECO:0000313" key="2">
    <source>
        <dbReference type="Proteomes" id="UP000529783"/>
    </source>
</evidence>
<dbReference type="AlphaFoldDB" id="A0A7Y9EBS1"/>
<dbReference type="RefSeq" id="WP_179842344.1">
    <property type="nucleotide sequence ID" value="NZ_JACCBA010000001.1"/>
</dbReference>
<organism evidence="1 2">
    <name type="scientific">Actinomadura luteofluorescens</name>
    <dbReference type="NCBI Taxonomy" id="46163"/>
    <lineage>
        <taxon>Bacteria</taxon>
        <taxon>Bacillati</taxon>
        <taxon>Actinomycetota</taxon>
        <taxon>Actinomycetes</taxon>
        <taxon>Streptosporangiales</taxon>
        <taxon>Thermomonosporaceae</taxon>
        <taxon>Actinomadura</taxon>
    </lineage>
</organism>
<keyword evidence="2" id="KW-1185">Reference proteome</keyword>
<sequence length="50" mass="5842">MTAQQGPQHVIRFADWCSAERIVLEHLPPVLEPSRSGEPHGWWFVRKYPT</sequence>
<accession>A0A7Y9EBS1</accession>
<gene>
    <name evidence="1" type="ORF">BJY14_000802</name>
</gene>
<proteinExistence type="predicted"/>